<comment type="caution">
    <text evidence="6">The sequence shown here is derived from an EMBL/GenBank/DDBJ whole genome shotgun (WGS) entry which is preliminary data.</text>
</comment>
<feature type="compositionally biased region" description="Acidic residues" evidence="4">
    <location>
        <begin position="54"/>
        <end position="67"/>
    </location>
</feature>
<feature type="region of interest" description="Disordered" evidence="4">
    <location>
        <begin position="47"/>
        <end position="114"/>
    </location>
</feature>
<feature type="compositionally biased region" description="Low complexity" evidence="4">
    <location>
        <begin position="71"/>
        <end position="88"/>
    </location>
</feature>
<dbReference type="EMBL" id="JAGSXJ010000016">
    <property type="protein sequence ID" value="KAH6685006.1"/>
    <property type="molecule type" value="Genomic_DNA"/>
</dbReference>
<comment type="similarity">
    <text evidence="3">Belongs to the UTP5 family.</text>
</comment>
<dbReference type="GO" id="GO:0005730">
    <property type="term" value="C:nucleolus"/>
    <property type="evidence" value="ECO:0007669"/>
    <property type="project" value="TreeGrafter"/>
</dbReference>
<feature type="compositionally biased region" description="Polar residues" evidence="4">
    <location>
        <begin position="386"/>
        <end position="397"/>
    </location>
</feature>
<evidence type="ECO:0000313" key="7">
    <source>
        <dbReference type="Proteomes" id="UP000770015"/>
    </source>
</evidence>
<evidence type="ECO:0000313" key="6">
    <source>
        <dbReference type="EMBL" id="KAH6685006.1"/>
    </source>
</evidence>
<dbReference type="AlphaFoldDB" id="A0A9P9A771"/>
<organism evidence="6 7">
    <name type="scientific">Plectosphaerella plurivora</name>
    <dbReference type="NCBI Taxonomy" id="936078"/>
    <lineage>
        <taxon>Eukaryota</taxon>
        <taxon>Fungi</taxon>
        <taxon>Dikarya</taxon>
        <taxon>Ascomycota</taxon>
        <taxon>Pezizomycotina</taxon>
        <taxon>Sordariomycetes</taxon>
        <taxon>Hypocreomycetidae</taxon>
        <taxon>Glomerellales</taxon>
        <taxon>Plectosphaerellaceae</taxon>
        <taxon>Plectosphaerella</taxon>
    </lineage>
</organism>
<feature type="compositionally biased region" description="Acidic residues" evidence="4">
    <location>
        <begin position="335"/>
        <end position="378"/>
    </location>
</feature>
<evidence type="ECO:0000256" key="3">
    <source>
        <dbReference type="ARBA" id="ARBA00038335"/>
    </source>
</evidence>
<feature type="compositionally biased region" description="Acidic residues" evidence="4">
    <location>
        <begin position="286"/>
        <end position="305"/>
    </location>
</feature>
<dbReference type="InterPro" id="IPR007148">
    <property type="entry name" value="SSU_processome_Utp12"/>
</dbReference>
<name>A0A9P9A771_9PEZI</name>
<feature type="domain" description="Small-subunit processome Utp12" evidence="5">
    <location>
        <begin position="163"/>
        <end position="265"/>
    </location>
</feature>
<dbReference type="PANTHER" id="PTHR44267">
    <property type="entry name" value="WD REPEAT-CONTAINING PROTEIN 43"/>
    <property type="match status" value="1"/>
</dbReference>
<comment type="subcellular location">
    <subcellularLocation>
        <location evidence="1">Nucleus</location>
    </subcellularLocation>
</comment>
<dbReference type="InterPro" id="IPR052414">
    <property type="entry name" value="U3_snoRNA-assoc_WDR"/>
</dbReference>
<proteinExistence type="inferred from homology"/>
<sequence>MSTKRKASAVQFTAPSVKTAINVPNKTKIDETRTSISAAGVEVNAPKVETIEISSDEASDSDEDDEIMGGVETTQPTETTTAVAEVAPKANGVQKTDSSPEDDSDDGASPSFGELLRGTIDVPALLSQNPDGTLGPLTKTNELAAPSLDSLGTVLTQALRTEDTELLESCLQVTATDAVQQTVSRLDSALAGVLLTKLAARFHRRPGRAGSLMAWVKWTLVAHGGALAIQPGVLDRLTSLQRVLNERSRGLPSLLALKGKLDMLDAQMQLRAARQRRTTAIVPGADNDEQESSDDDDDDAIYVEGEEAHGGNGDSADELEDEVALATSRGFAADSDVDDDLDDIEEIGDSEADEDDLDEDDVDHDDLDDSPSDDDSDAEAAPPSKVQKTARTSGKRR</sequence>
<keyword evidence="2" id="KW-0539">Nucleus</keyword>
<dbReference type="Proteomes" id="UP000770015">
    <property type="component" value="Unassembled WGS sequence"/>
</dbReference>
<keyword evidence="7" id="KW-1185">Reference proteome</keyword>
<dbReference type="PANTHER" id="PTHR44267:SF1">
    <property type="entry name" value="WD REPEAT-CONTAINING PROTEIN 43"/>
    <property type="match status" value="1"/>
</dbReference>
<accession>A0A9P9A771</accession>
<evidence type="ECO:0000259" key="5">
    <source>
        <dbReference type="Pfam" id="PF04003"/>
    </source>
</evidence>
<evidence type="ECO:0000256" key="4">
    <source>
        <dbReference type="SAM" id="MobiDB-lite"/>
    </source>
</evidence>
<dbReference type="Pfam" id="PF04003">
    <property type="entry name" value="Utp12"/>
    <property type="match status" value="1"/>
</dbReference>
<dbReference type="GO" id="GO:0000462">
    <property type="term" value="P:maturation of SSU-rRNA from tricistronic rRNA transcript (SSU-rRNA, 5.8S rRNA, LSU-rRNA)"/>
    <property type="evidence" value="ECO:0007669"/>
    <property type="project" value="TreeGrafter"/>
</dbReference>
<reference evidence="6" key="1">
    <citation type="journal article" date="2021" name="Nat. Commun.">
        <title>Genetic determinants of endophytism in the Arabidopsis root mycobiome.</title>
        <authorList>
            <person name="Mesny F."/>
            <person name="Miyauchi S."/>
            <person name="Thiergart T."/>
            <person name="Pickel B."/>
            <person name="Atanasova L."/>
            <person name="Karlsson M."/>
            <person name="Huettel B."/>
            <person name="Barry K.W."/>
            <person name="Haridas S."/>
            <person name="Chen C."/>
            <person name="Bauer D."/>
            <person name="Andreopoulos W."/>
            <person name="Pangilinan J."/>
            <person name="LaButti K."/>
            <person name="Riley R."/>
            <person name="Lipzen A."/>
            <person name="Clum A."/>
            <person name="Drula E."/>
            <person name="Henrissat B."/>
            <person name="Kohler A."/>
            <person name="Grigoriev I.V."/>
            <person name="Martin F.M."/>
            <person name="Hacquard S."/>
        </authorList>
    </citation>
    <scope>NUCLEOTIDE SEQUENCE</scope>
    <source>
        <strain evidence="6">MPI-SDFR-AT-0117</strain>
    </source>
</reference>
<evidence type="ECO:0000256" key="2">
    <source>
        <dbReference type="ARBA" id="ARBA00023242"/>
    </source>
</evidence>
<dbReference type="OrthoDB" id="30195at2759"/>
<gene>
    <name evidence="6" type="ORF">F5X68DRAFT_262854</name>
</gene>
<protein>
    <submittedName>
        <fullName evidence="6">Dip2/Utp12 family-domain-containing protein</fullName>
    </submittedName>
</protein>
<evidence type="ECO:0000256" key="1">
    <source>
        <dbReference type="ARBA" id="ARBA00004123"/>
    </source>
</evidence>
<feature type="region of interest" description="Disordered" evidence="4">
    <location>
        <begin position="275"/>
        <end position="397"/>
    </location>
</feature>